<feature type="binding site" description="axial binding residue" evidence="15">
    <location>
        <position position="203"/>
    </location>
    <ligand>
        <name>heme b</name>
        <dbReference type="ChEBI" id="CHEBI:60344"/>
    </ligand>
    <ligandPart>
        <name>Fe</name>
        <dbReference type="ChEBI" id="CHEBI:18248"/>
    </ligandPart>
</feature>
<dbReference type="InterPro" id="IPR000823">
    <property type="entry name" value="Peroxidase_pln"/>
</dbReference>
<dbReference type="FunFam" id="1.10.420.10:FF:000006">
    <property type="entry name" value="Peroxidase"/>
    <property type="match status" value="1"/>
</dbReference>
<organism evidence="20 21">
    <name type="scientific">Actinidia chinensis var. chinensis</name>
    <name type="common">Chinese soft-hair kiwi</name>
    <dbReference type="NCBI Taxonomy" id="1590841"/>
    <lineage>
        <taxon>Eukaryota</taxon>
        <taxon>Viridiplantae</taxon>
        <taxon>Streptophyta</taxon>
        <taxon>Embryophyta</taxon>
        <taxon>Tracheophyta</taxon>
        <taxon>Spermatophyta</taxon>
        <taxon>Magnoliopsida</taxon>
        <taxon>eudicotyledons</taxon>
        <taxon>Gunneridae</taxon>
        <taxon>Pentapetalae</taxon>
        <taxon>asterids</taxon>
        <taxon>Ericales</taxon>
        <taxon>Actinidiaceae</taxon>
        <taxon>Actinidia</taxon>
    </lineage>
</organism>
<comment type="cofactor">
    <cofactor evidence="15 18">
        <name>Ca(2+)</name>
        <dbReference type="ChEBI" id="CHEBI:29108"/>
    </cofactor>
    <text evidence="15 18">Binds 2 calcium ions per subunit.</text>
</comment>
<feature type="disulfide bond" evidence="17">
    <location>
        <begin position="131"/>
        <end position="329"/>
    </location>
</feature>
<name>A0A2R6PDD7_ACTCC</name>
<keyword evidence="7 15" id="KW-0479">Metal-binding</keyword>
<feature type="disulfide bond" evidence="17">
    <location>
        <begin position="210"/>
        <end position="236"/>
    </location>
</feature>
<dbReference type="Gene3D" id="1.10.520.10">
    <property type="match status" value="1"/>
</dbReference>
<sequence length="333" mass="36361">MRSNTHCRLFHGLAVVMLCSLFFSSLFVHAMAYPKLRVGFYGSTCPSAEDIVREAVNKAVAENPGIAAGLIRLHFHDCFVRGCDASVLLDPVPGILSERDNIANNGSLRGFEVVDAAKSQLESLCPKTVSCADIIAFAARDSANKVGKIWYNVPAGRRDGRVSLSSEVTQNLPPPFFNATQLRDNFARKGMSLDEMVTLSGAHSIGVAHCTSFSSRLYPQDPSMDPTYANYLKTICPRPVANVTAPNPTVALDLETPNRLDNKYYLDLKARRGLLASDQTLMSNQLTAKMVLNNARYGSIWAAKFGAAMVRMGNLDVLTGPQGEIRKNCHFVN</sequence>
<feature type="binding site" evidence="15">
    <location>
        <position position="80"/>
    </location>
    <ligand>
        <name>Ca(2+)</name>
        <dbReference type="ChEBI" id="CHEBI:29108"/>
        <label>1</label>
    </ligand>
</feature>
<keyword evidence="18" id="KW-0376">Hydrogen peroxide</keyword>
<keyword evidence="8 15" id="KW-0106">Calcium</keyword>
<evidence type="ECO:0000256" key="15">
    <source>
        <dbReference type="PIRSR" id="PIRSR600823-3"/>
    </source>
</evidence>
<keyword evidence="11 17" id="KW-1015">Disulfide bond</keyword>
<feature type="site" description="Transition state stabilizer" evidence="16">
    <location>
        <position position="72"/>
    </location>
</feature>
<keyword evidence="9 18" id="KW-0560">Oxidoreductase</keyword>
<feature type="binding site" evidence="15">
    <location>
        <position position="82"/>
    </location>
    <ligand>
        <name>Ca(2+)</name>
        <dbReference type="ChEBI" id="CHEBI:29108"/>
        <label>1</label>
    </ligand>
</feature>
<evidence type="ECO:0000256" key="7">
    <source>
        <dbReference type="ARBA" id="ARBA00022723"/>
    </source>
</evidence>
<dbReference type="InterPro" id="IPR019794">
    <property type="entry name" value="Peroxidases_AS"/>
</dbReference>
<dbReference type="Proteomes" id="UP000241394">
    <property type="component" value="Chromosome LG26"/>
</dbReference>
<feature type="binding site" evidence="15">
    <location>
        <position position="86"/>
    </location>
    <ligand>
        <name>Ca(2+)</name>
        <dbReference type="ChEBI" id="CHEBI:29108"/>
        <label>1</label>
    </ligand>
</feature>
<evidence type="ECO:0000256" key="5">
    <source>
        <dbReference type="ARBA" id="ARBA00022559"/>
    </source>
</evidence>
<evidence type="ECO:0000256" key="10">
    <source>
        <dbReference type="ARBA" id="ARBA00023004"/>
    </source>
</evidence>
<dbReference type="PRINTS" id="PR00458">
    <property type="entry name" value="PEROXIDASE"/>
</dbReference>
<dbReference type="FunFam" id="1.10.520.10:FF:000001">
    <property type="entry name" value="Peroxidase"/>
    <property type="match status" value="1"/>
</dbReference>
<evidence type="ECO:0000259" key="19">
    <source>
        <dbReference type="PROSITE" id="PS50873"/>
    </source>
</evidence>
<dbReference type="GO" id="GO:0046872">
    <property type="term" value="F:metal ion binding"/>
    <property type="evidence" value="ECO:0007669"/>
    <property type="project" value="UniProtKB-UniRule"/>
</dbReference>
<dbReference type="GO" id="GO:0006979">
    <property type="term" value="P:response to oxidative stress"/>
    <property type="evidence" value="ECO:0007669"/>
    <property type="project" value="UniProtKB-UniRule"/>
</dbReference>
<dbReference type="GO" id="GO:0005576">
    <property type="term" value="C:extracellular region"/>
    <property type="evidence" value="ECO:0007669"/>
    <property type="project" value="UniProtKB-SubCell"/>
</dbReference>
<comment type="function">
    <text evidence="2">Removal of H(2)O(2), oxidation of toxic reductants, biosynthesis and degradation of lignin, suberization, auxin catabolism, response to environmental stresses such as wounding, pathogen attack and oxidative stress. These functions might be dependent on each isozyme/isoform in each plant tissue.</text>
</comment>
<feature type="binding site" evidence="15">
    <location>
        <position position="98"/>
    </location>
    <ligand>
        <name>Ca(2+)</name>
        <dbReference type="ChEBI" id="CHEBI:29108"/>
        <label>1</label>
    </ligand>
</feature>
<evidence type="ECO:0000256" key="3">
    <source>
        <dbReference type="ARBA" id="ARBA00006873"/>
    </source>
</evidence>
<dbReference type="PRINTS" id="PR00461">
    <property type="entry name" value="PLPEROXIDASE"/>
</dbReference>
<dbReference type="GO" id="GO:0140825">
    <property type="term" value="F:lactoperoxidase activity"/>
    <property type="evidence" value="ECO:0007669"/>
    <property type="project" value="UniProtKB-EC"/>
</dbReference>
<dbReference type="SUPFAM" id="SSF48113">
    <property type="entry name" value="Heme-dependent peroxidases"/>
    <property type="match status" value="1"/>
</dbReference>
<evidence type="ECO:0000256" key="8">
    <source>
        <dbReference type="ARBA" id="ARBA00022837"/>
    </source>
</evidence>
<evidence type="ECO:0000256" key="2">
    <source>
        <dbReference type="ARBA" id="ARBA00002322"/>
    </source>
</evidence>
<keyword evidence="6 18" id="KW-0349">Heme</keyword>
<evidence type="ECO:0000313" key="21">
    <source>
        <dbReference type="Proteomes" id="UP000241394"/>
    </source>
</evidence>
<dbReference type="EMBL" id="NKQK01000026">
    <property type="protein sequence ID" value="PSR89176.1"/>
    <property type="molecule type" value="Genomic_DNA"/>
</dbReference>
<accession>A0A2R6PDD7</accession>
<dbReference type="Pfam" id="PF00141">
    <property type="entry name" value="peroxidase"/>
    <property type="match status" value="1"/>
</dbReference>
<dbReference type="InterPro" id="IPR019793">
    <property type="entry name" value="Peroxidases_heam-ligand_BS"/>
</dbReference>
<dbReference type="CDD" id="cd00693">
    <property type="entry name" value="secretory_peroxidase"/>
    <property type="match status" value="1"/>
</dbReference>
<dbReference type="InterPro" id="IPR033905">
    <property type="entry name" value="Secretory_peroxidase"/>
</dbReference>
<dbReference type="PROSITE" id="PS00435">
    <property type="entry name" value="PEROXIDASE_1"/>
    <property type="match status" value="1"/>
</dbReference>
<dbReference type="Gramene" id="PSR89176">
    <property type="protein sequence ID" value="PSR89176"/>
    <property type="gene ID" value="CEY00_Acc29372"/>
</dbReference>
<keyword evidence="10 15" id="KW-0408">Iron</keyword>
<evidence type="ECO:0000256" key="13">
    <source>
        <dbReference type="PIRSR" id="PIRSR600823-1"/>
    </source>
</evidence>
<dbReference type="InterPro" id="IPR002016">
    <property type="entry name" value="Haem_peroxidase"/>
</dbReference>
<comment type="similarity">
    <text evidence="18">Belongs to the peroxidase family. Classical plant (class III) peroxidase subfamily.</text>
</comment>
<reference evidence="21" key="2">
    <citation type="journal article" date="2018" name="BMC Genomics">
        <title>A manually annotated Actinidia chinensis var. chinensis (kiwifruit) genome highlights the challenges associated with draft genomes and gene prediction in plants.</title>
        <authorList>
            <person name="Pilkington S.M."/>
            <person name="Crowhurst R."/>
            <person name="Hilario E."/>
            <person name="Nardozza S."/>
            <person name="Fraser L."/>
            <person name="Peng Y."/>
            <person name="Gunaseelan K."/>
            <person name="Simpson R."/>
            <person name="Tahir J."/>
            <person name="Deroles S.C."/>
            <person name="Templeton K."/>
            <person name="Luo Z."/>
            <person name="Davy M."/>
            <person name="Cheng C."/>
            <person name="McNeilage M."/>
            <person name="Scaglione D."/>
            <person name="Liu Y."/>
            <person name="Zhang Q."/>
            <person name="Datson P."/>
            <person name="De Silva N."/>
            <person name="Gardiner S.E."/>
            <person name="Bassett H."/>
            <person name="Chagne D."/>
            <person name="McCallum J."/>
            <person name="Dzierzon H."/>
            <person name="Deng C."/>
            <person name="Wang Y.Y."/>
            <person name="Barron L."/>
            <person name="Manako K."/>
            <person name="Bowen J."/>
            <person name="Foster T.M."/>
            <person name="Erridge Z.A."/>
            <person name="Tiffin H."/>
            <person name="Waite C.N."/>
            <person name="Davies K.M."/>
            <person name="Grierson E.P."/>
            <person name="Laing W.A."/>
            <person name="Kirk R."/>
            <person name="Chen X."/>
            <person name="Wood M."/>
            <person name="Montefiori M."/>
            <person name="Brummell D.A."/>
            <person name="Schwinn K.E."/>
            <person name="Catanach A."/>
            <person name="Fullerton C."/>
            <person name="Li D."/>
            <person name="Meiyalaghan S."/>
            <person name="Nieuwenhuizen N."/>
            <person name="Read N."/>
            <person name="Prakash R."/>
            <person name="Hunter D."/>
            <person name="Zhang H."/>
            <person name="McKenzie M."/>
            <person name="Knabel M."/>
            <person name="Harris A."/>
            <person name="Allan A.C."/>
            <person name="Gleave A."/>
            <person name="Chen A."/>
            <person name="Janssen B.J."/>
            <person name="Plunkett B."/>
            <person name="Ampomah-Dwamena C."/>
            <person name="Voogd C."/>
            <person name="Leif D."/>
            <person name="Lafferty D."/>
            <person name="Souleyre E.J.F."/>
            <person name="Varkonyi-Gasic E."/>
            <person name="Gambi F."/>
            <person name="Hanley J."/>
            <person name="Yao J.L."/>
            <person name="Cheung J."/>
            <person name="David K.M."/>
            <person name="Warren B."/>
            <person name="Marsh K."/>
            <person name="Snowden K.C."/>
            <person name="Lin-Wang K."/>
            <person name="Brian L."/>
            <person name="Martinez-Sanchez M."/>
            <person name="Wang M."/>
            <person name="Ileperuma N."/>
            <person name="Macnee N."/>
            <person name="Campin R."/>
            <person name="McAtee P."/>
            <person name="Drummond R.S.M."/>
            <person name="Espley R.V."/>
            <person name="Ireland H.S."/>
            <person name="Wu R."/>
            <person name="Atkinson R.G."/>
            <person name="Karunairetnam S."/>
            <person name="Bulley S."/>
            <person name="Chunkath S."/>
            <person name="Hanley Z."/>
            <person name="Storey R."/>
            <person name="Thrimawithana A.H."/>
            <person name="Thomson S."/>
            <person name="David C."/>
            <person name="Testolin R."/>
            <person name="Huang H."/>
            <person name="Hellens R.P."/>
            <person name="Schaffer R.J."/>
        </authorList>
    </citation>
    <scope>NUCLEOTIDE SEQUENCE [LARGE SCALE GENOMIC DNA]</scope>
    <source>
        <strain evidence="21">cv. Red5</strain>
    </source>
</reference>
<feature type="binding site" evidence="15">
    <location>
        <position position="261"/>
    </location>
    <ligand>
        <name>Ca(2+)</name>
        <dbReference type="ChEBI" id="CHEBI:29108"/>
        <label>2</label>
    </ligand>
</feature>
<feature type="binding site" evidence="15">
    <location>
        <position position="253"/>
    </location>
    <ligand>
        <name>Ca(2+)</name>
        <dbReference type="ChEBI" id="CHEBI:29108"/>
        <label>2</label>
    </ligand>
</feature>
<feature type="domain" description="Plant heme peroxidase family profile" evidence="19">
    <location>
        <begin position="35"/>
        <end position="333"/>
    </location>
</feature>
<feature type="active site" description="Proton acceptor" evidence="13">
    <location>
        <position position="76"/>
    </location>
</feature>
<keyword evidence="21" id="KW-1185">Reference proteome</keyword>
<comment type="similarity">
    <text evidence="3">Belongs to the peroxidase family. Ascorbate peroxidase subfamily.</text>
</comment>
<dbReference type="EC" id="1.11.1.7" evidence="4 18"/>
<keyword evidence="5 18" id="KW-0575">Peroxidase</keyword>
<dbReference type="PANTHER" id="PTHR31235">
    <property type="entry name" value="PEROXIDASE 25-RELATED"/>
    <property type="match status" value="1"/>
</dbReference>
<comment type="caution">
    <text evidence="20">The sequence shown here is derived from an EMBL/GenBank/DDBJ whole genome shotgun (WGS) entry which is preliminary data.</text>
</comment>
<dbReference type="InParanoid" id="A0A2R6PDD7"/>
<feature type="binding site" evidence="15">
    <location>
        <position position="84"/>
    </location>
    <ligand>
        <name>Ca(2+)</name>
        <dbReference type="ChEBI" id="CHEBI:29108"/>
        <label>1</label>
    </ligand>
</feature>
<dbReference type="PROSITE" id="PS00436">
    <property type="entry name" value="PEROXIDASE_2"/>
    <property type="match status" value="1"/>
</dbReference>
<feature type="disulfide bond" evidence="17">
    <location>
        <begin position="78"/>
        <end position="83"/>
    </location>
</feature>
<evidence type="ECO:0000313" key="20">
    <source>
        <dbReference type="EMBL" id="PSR89176.1"/>
    </source>
</evidence>
<dbReference type="GO" id="GO:0042744">
    <property type="term" value="P:hydrogen peroxide catabolic process"/>
    <property type="evidence" value="ECO:0007669"/>
    <property type="project" value="UniProtKB-KW"/>
</dbReference>
<dbReference type="OMA" id="EIRSNCH"/>
<dbReference type="OrthoDB" id="2113341at2759"/>
<proteinExistence type="inferred from homology"/>
<keyword evidence="18" id="KW-0964">Secreted</keyword>
<evidence type="ECO:0000256" key="18">
    <source>
        <dbReference type="RuleBase" id="RU362060"/>
    </source>
</evidence>
<feature type="binding site" evidence="15">
    <location>
        <position position="77"/>
    </location>
    <ligand>
        <name>Ca(2+)</name>
        <dbReference type="ChEBI" id="CHEBI:29108"/>
        <label>1</label>
    </ligand>
</feature>
<dbReference type="GO" id="GO:0020037">
    <property type="term" value="F:heme binding"/>
    <property type="evidence" value="ECO:0007669"/>
    <property type="project" value="UniProtKB-UniRule"/>
</dbReference>
<dbReference type="PROSITE" id="PS50873">
    <property type="entry name" value="PEROXIDASE_4"/>
    <property type="match status" value="1"/>
</dbReference>
<comment type="catalytic activity">
    <reaction evidence="1 18">
        <text>2 a phenolic donor + H2O2 = 2 a phenolic radical donor + 2 H2O</text>
        <dbReference type="Rhea" id="RHEA:56136"/>
        <dbReference type="ChEBI" id="CHEBI:15377"/>
        <dbReference type="ChEBI" id="CHEBI:16240"/>
        <dbReference type="ChEBI" id="CHEBI:139520"/>
        <dbReference type="ChEBI" id="CHEBI:139521"/>
        <dbReference type="EC" id="1.11.1.7"/>
    </reaction>
</comment>
<feature type="binding site" evidence="15">
    <location>
        <position position="256"/>
    </location>
    <ligand>
        <name>Ca(2+)</name>
        <dbReference type="ChEBI" id="CHEBI:29108"/>
        <label>2</label>
    </ligand>
</feature>
<gene>
    <name evidence="20" type="ORF">CEY00_Acc29372</name>
</gene>
<keyword evidence="12" id="KW-0325">Glycoprotein</keyword>
<comment type="cofactor">
    <cofactor evidence="15 18">
        <name>heme b</name>
        <dbReference type="ChEBI" id="CHEBI:60344"/>
    </cofactor>
    <text evidence="15 18">Binds 1 heme b (iron(II)-protoporphyrin IX) group per subunit.</text>
</comment>
<dbReference type="Gene3D" id="1.10.420.10">
    <property type="entry name" value="Peroxidase, domain 2"/>
    <property type="match status" value="1"/>
</dbReference>
<evidence type="ECO:0000256" key="17">
    <source>
        <dbReference type="PIRSR" id="PIRSR600823-5"/>
    </source>
</evidence>
<comment type="subcellular location">
    <subcellularLocation>
        <location evidence="18">Secreted</location>
    </subcellularLocation>
</comment>
<evidence type="ECO:0000256" key="4">
    <source>
        <dbReference type="ARBA" id="ARBA00012313"/>
    </source>
</evidence>
<reference evidence="20 21" key="1">
    <citation type="submission" date="2017-07" db="EMBL/GenBank/DDBJ databases">
        <title>An improved, manually edited Actinidia chinensis var. chinensis (kiwifruit) genome highlights the challenges associated with draft genomes and gene prediction in plants.</title>
        <authorList>
            <person name="Pilkington S."/>
            <person name="Crowhurst R."/>
            <person name="Hilario E."/>
            <person name="Nardozza S."/>
            <person name="Fraser L."/>
            <person name="Peng Y."/>
            <person name="Gunaseelan K."/>
            <person name="Simpson R."/>
            <person name="Tahir J."/>
            <person name="Deroles S."/>
            <person name="Templeton K."/>
            <person name="Luo Z."/>
            <person name="Davy M."/>
            <person name="Cheng C."/>
            <person name="Mcneilage M."/>
            <person name="Scaglione D."/>
            <person name="Liu Y."/>
            <person name="Zhang Q."/>
            <person name="Datson P."/>
            <person name="De Silva N."/>
            <person name="Gardiner S."/>
            <person name="Bassett H."/>
            <person name="Chagne D."/>
            <person name="Mccallum J."/>
            <person name="Dzierzon H."/>
            <person name="Deng C."/>
            <person name="Wang Y.-Y."/>
            <person name="Barron N."/>
            <person name="Manako K."/>
            <person name="Bowen J."/>
            <person name="Foster T."/>
            <person name="Erridge Z."/>
            <person name="Tiffin H."/>
            <person name="Waite C."/>
            <person name="Davies K."/>
            <person name="Grierson E."/>
            <person name="Laing W."/>
            <person name="Kirk R."/>
            <person name="Chen X."/>
            <person name="Wood M."/>
            <person name="Montefiori M."/>
            <person name="Brummell D."/>
            <person name="Schwinn K."/>
            <person name="Catanach A."/>
            <person name="Fullerton C."/>
            <person name="Li D."/>
            <person name="Meiyalaghan S."/>
            <person name="Nieuwenhuizen N."/>
            <person name="Read N."/>
            <person name="Prakash R."/>
            <person name="Hunter D."/>
            <person name="Zhang H."/>
            <person name="Mckenzie M."/>
            <person name="Knabel M."/>
            <person name="Harris A."/>
            <person name="Allan A."/>
            <person name="Chen A."/>
            <person name="Janssen B."/>
            <person name="Plunkett B."/>
            <person name="Dwamena C."/>
            <person name="Voogd C."/>
            <person name="Leif D."/>
            <person name="Lafferty D."/>
            <person name="Souleyre E."/>
            <person name="Varkonyi-Gasic E."/>
            <person name="Gambi F."/>
            <person name="Hanley J."/>
            <person name="Yao J.-L."/>
            <person name="Cheung J."/>
            <person name="David K."/>
            <person name="Warren B."/>
            <person name="Marsh K."/>
            <person name="Snowden K."/>
            <person name="Lin-Wang K."/>
            <person name="Brian L."/>
            <person name="Martinez-Sanchez M."/>
            <person name="Wang M."/>
            <person name="Ileperuma N."/>
            <person name="Macnee N."/>
            <person name="Campin R."/>
            <person name="Mcatee P."/>
            <person name="Drummond R."/>
            <person name="Espley R."/>
            <person name="Ireland H."/>
            <person name="Wu R."/>
            <person name="Atkinson R."/>
            <person name="Karunairetnam S."/>
            <person name="Bulley S."/>
            <person name="Chunkath S."/>
            <person name="Hanley Z."/>
            <person name="Storey R."/>
            <person name="Thrimawithana A."/>
            <person name="Thomson S."/>
            <person name="David C."/>
            <person name="Testolin R."/>
        </authorList>
    </citation>
    <scope>NUCLEOTIDE SEQUENCE [LARGE SCALE GENOMIC DNA]</scope>
    <source>
        <strain evidence="21">cv. Red5</strain>
        <tissue evidence="20">Young leaf</tissue>
    </source>
</reference>
<protein>
    <recommendedName>
        <fullName evidence="4 18">Peroxidase</fullName>
        <ecNumber evidence="4 18">1.11.1.7</ecNumber>
    </recommendedName>
</protein>
<evidence type="ECO:0000256" key="12">
    <source>
        <dbReference type="ARBA" id="ARBA00023180"/>
    </source>
</evidence>
<evidence type="ECO:0000256" key="1">
    <source>
        <dbReference type="ARBA" id="ARBA00000189"/>
    </source>
</evidence>
<dbReference type="STRING" id="1590841.A0A2R6PDD7"/>
<evidence type="ECO:0000256" key="16">
    <source>
        <dbReference type="PIRSR" id="PIRSR600823-4"/>
    </source>
</evidence>
<dbReference type="InterPro" id="IPR010255">
    <property type="entry name" value="Haem_peroxidase_sf"/>
</dbReference>
<feature type="disulfide bond" evidence="17">
    <location>
        <begin position="45"/>
        <end position="125"/>
    </location>
</feature>
<feature type="binding site" evidence="14">
    <location>
        <position position="173"/>
    </location>
    <ligand>
        <name>substrate</name>
    </ligand>
</feature>
<evidence type="ECO:0000256" key="9">
    <source>
        <dbReference type="ARBA" id="ARBA00023002"/>
    </source>
</evidence>
<evidence type="ECO:0000256" key="11">
    <source>
        <dbReference type="ARBA" id="ARBA00023157"/>
    </source>
</evidence>
<evidence type="ECO:0000256" key="6">
    <source>
        <dbReference type="ARBA" id="ARBA00022617"/>
    </source>
</evidence>
<dbReference type="AlphaFoldDB" id="A0A2R6PDD7"/>
<evidence type="ECO:0000256" key="14">
    <source>
        <dbReference type="PIRSR" id="PIRSR600823-2"/>
    </source>
</evidence>